<dbReference type="InterPro" id="IPR011712">
    <property type="entry name" value="Sig_transdc_His_kin_sub3_dim/P"/>
</dbReference>
<dbReference type="Pfam" id="PF01590">
    <property type="entry name" value="GAF"/>
    <property type="match status" value="1"/>
</dbReference>
<keyword evidence="12 13" id="KW-0472">Membrane</keyword>
<dbReference type="InterPro" id="IPR003018">
    <property type="entry name" value="GAF"/>
</dbReference>
<dbReference type="Proteomes" id="UP000003653">
    <property type="component" value="Unassembled WGS sequence"/>
</dbReference>
<evidence type="ECO:0000256" key="4">
    <source>
        <dbReference type="ARBA" id="ARBA00022553"/>
    </source>
</evidence>
<dbReference type="Pfam" id="PF13493">
    <property type="entry name" value="DUF4118"/>
    <property type="match status" value="1"/>
</dbReference>
<dbReference type="AlphaFoldDB" id="D5PJH2"/>
<evidence type="ECO:0000256" key="12">
    <source>
        <dbReference type="ARBA" id="ARBA00023136"/>
    </source>
</evidence>
<keyword evidence="8 15" id="KW-0418">Kinase</keyword>
<dbReference type="Gene3D" id="1.20.5.1930">
    <property type="match status" value="1"/>
</dbReference>
<evidence type="ECO:0000256" key="10">
    <source>
        <dbReference type="ARBA" id="ARBA00022989"/>
    </source>
</evidence>
<dbReference type="CDD" id="cd16917">
    <property type="entry name" value="HATPase_UhpB-NarQ-NarX-like"/>
    <property type="match status" value="1"/>
</dbReference>
<evidence type="ECO:0000256" key="11">
    <source>
        <dbReference type="ARBA" id="ARBA00023012"/>
    </source>
</evidence>
<dbReference type="GO" id="GO:0016020">
    <property type="term" value="C:membrane"/>
    <property type="evidence" value="ECO:0007669"/>
    <property type="project" value="UniProtKB-SubCell"/>
</dbReference>
<dbReference type="SUPFAM" id="SSF55781">
    <property type="entry name" value="GAF domain-like"/>
    <property type="match status" value="1"/>
</dbReference>
<evidence type="ECO:0000256" key="1">
    <source>
        <dbReference type="ARBA" id="ARBA00000085"/>
    </source>
</evidence>
<feature type="transmembrane region" description="Helical" evidence="13">
    <location>
        <begin position="57"/>
        <end position="84"/>
    </location>
</feature>
<dbReference type="RefSeq" id="WP_007171510.1">
    <property type="nucleotide sequence ID" value="NZ_GG770558.1"/>
</dbReference>
<evidence type="ECO:0000313" key="15">
    <source>
        <dbReference type="EMBL" id="EFG73785.1"/>
    </source>
</evidence>
<dbReference type="Gene3D" id="3.30.450.40">
    <property type="match status" value="1"/>
</dbReference>
<dbReference type="SUPFAM" id="SSF55874">
    <property type="entry name" value="ATPase domain of HSP90 chaperone/DNA topoisomerase II/histidine kinase"/>
    <property type="match status" value="1"/>
</dbReference>
<protein>
    <recommendedName>
        <fullName evidence="3">histidine kinase</fullName>
        <ecNumber evidence="3">2.7.13.3</ecNumber>
    </recommendedName>
</protein>
<dbReference type="PANTHER" id="PTHR24421:SF10">
    <property type="entry name" value="NITRATE_NITRITE SENSOR PROTEIN NARQ"/>
    <property type="match status" value="1"/>
</dbReference>
<keyword evidence="5" id="KW-0808">Transferase</keyword>
<evidence type="ECO:0000256" key="13">
    <source>
        <dbReference type="SAM" id="Phobius"/>
    </source>
</evidence>
<evidence type="ECO:0000256" key="9">
    <source>
        <dbReference type="ARBA" id="ARBA00022840"/>
    </source>
</evidence>
<dbReference type="Gene3D" id="3.30.565.10">
    <property type="entry name" value="Histidine kinase-like ATPase, C-terminal domain"/>
    <property type="match status" value="1"/>
</dbReference>
<dbReference type="GO" id="GO:0000155">
    <property type="term" value="F:phosphorelay sensor kinase activity"/>
    <property type="evidence" value="ECO:0007669"/>
    <property type="project" value="InterPro"/>
</dbReference>
<dbReference type="EMBL" id="ADNV01000395">
    <property type="protein sequence ID" value="EFG73785.1"/>
    <property type="molecule type" value="Genomic_DNA"/>
</dbReference>
<keyword evidence="6 13" id="KW-0812">Transmembrane</keyword>
<dbReference type="Pfam" id="PF07730">
    <property type="entry name" value="HisKA_3"/>
    <property type="match status" value="1"/>
</dbReference>
<dbReference type="EC" id="2.7.13.3" evidence="3"/>
<reference evidence="15 16" key="1">
    <citation type="submission" date="2010-04" db="EMBL/GenBank/DDBJ databases">
        <authorList>
            <person name="Muzny D."/>
            <person name="Qin X."/>
            <person name="Deng J."/>
            <person name="Jiang H."/>
            <person name="Liu Y."/>
            <person name="Qu J."/>
            <person name="Song X.-Z."/>
            <person name="Zhang L."/>
            <person name="Thornton R."/>
            <person name="Coyle M."/>
            <person name="Francisco L."/>
            <person name="Jackson L."/>
            <person name="Javaid M."/>
            <person name="Korchina V."/>
            <person name="Kovar C."/>
            <person name="Mata R."/>
            <person name="Mathew T."/>
            <person name="Ngo R."/>
            <person name="Nguyen L."/>
            <person name="Nguyen N."/>
            <person name="Okwuonu G."/>
            <person name="Ongeri F."/>
            <person name="Pham C."/>
            <person name="Simmons D."/>
            <person name="Wilczek-Boney K."/>
            <person name="Hale W."/>
            <person name="Jakkamsetti A."/>
            <person name="Pham P."/>
            <person name="Ruth R."/>
            <person name="San Lucas F."/>
            <person name="Warren J."/>
            <person name="Zhang J."/>
            <person name="Zhao Z."/>
            <person name="Zhou C."/>
            <person name="Zhu D."/>
            <person name="Lee S."/>
            <person name="Bess C."/>
            <person name="Blankenburg K."/>
            <person name="Forbes L."/>
            <person name="Fu Q."/>
            <person name="Gubbala S."/>
            <person name="Hirani K."/>
            <person name="Jayaseelan J.C."/>
            <person name="Lara F."/>
            <person name="Munidasa M."/>
            <person name="Palculict T."/>
            <person name="Patil S."/>
            <person name="Pu L.-L."/>
            <person name="Saada N."/>
            <person name="Tang L."/>
            <person name="Weissenberger G."/>
            <person name="Zhu Y."/>
            <person name="Hemphill L."/>
            <person name="Shang Y."/>
            <person name="Youmans B."/>
            <person name="Ayvaz T."/>
            <person name="Ross M."/>
            <person name="Santibanez J."/>
            <person name="Aqrawi P."/>
            <person name="Gross S."/>
            <person name="Joshi V."/>
            <person name="Fowler G."/>
            <person name="Nazareth L."/>
            <person name="Reid J."/>
            <person name="Worley K."/>
            <person name="Petrosino J."/>
            <person name="Highlander S."/>
            <person name="Gibbs R."/>
        </authorList>
    </citation>
    <scope>NUCLEOTIDE SEQUENCE [LARGE SCALE GENOMIC DNA]</scope>
    <source>
        <strain evidence="15 16">ATCC BAA-614</strain>
    </source>
</reference>
<keyword evidence="10 13" id="KW-1133">Transmembrane helix</keyword>
<dbReference type="SMART" id="SM00387">
    <property type="entry name" value="HATPase_c"/>
    <property type="match status" value="1"/>
</dbReference>
<keyword evidence="11" id="KW-0902">Two-component regulatory system</keyword>
<name>D5PJH2_9MYCO</name>
<dbReference type="eggNOG" id="COG2205">
    <property type="taxonomic scope" value="Bacteria"/>
</dbReference>
<dbReference type="Pfam" id="PF02518">
    <property type="entry name" value="HATPase_c"/>
    <property type="match status" value="1"/>
</dbReference>
<dbReference type="InterPro" id="IPR003594">
    <property type="entry name" value="HATPase_dom"/>
</dbReference>
<dbReference type="GO" id="GO:0046983">
    <property type="term" value="F:protein dimerization activity"/>
    <property type="evidence" value="ECO:0007669"/>
    <property type="project" value="InterPro"/>
</dbReference>
<feature type="domain" description="Histidine kinase" evidence="14">
    <location>
        <begin position="436"/>
        <end position="518"/>
    </location>
</feature>
<dbReference type="SMART" id="SM00065">
    <property type="entry name" value="GAF"/>
    <property type="match status" value="1"/>
</dbReference>
<dbReference type="Gene3D" id="1.20.120.620">
    <property type="entry name" value="Backbone structure of the membrane domain of e. Coli histidine kinase receptor kdpd"/>
    <property type="match status" value="1"/>
</dbReference>
<dbReference type="eggNOG" id="COG2203">
    <property type="taxonomic scope" value="Bacteria"/>
</dbReference>
<comment type="caution">
    <text evidence="15">The sequence shown here is derived from an EMBL/GenBank/DDBJ whole genome shotgun (WGS) entry which is preliminary data.</text>
</comment>
<organism evidence="15 16">
    <name type="scientific">Mycobacterium parascrofulaceum ATCC BAA-614</name>
    <dbReference type="NCBI Taxonomy" id="525368"/>
    <lineage>
        <taxon>Bacteria</taxon>
        <taxon>Bacillati</taxon>
        <taxon>Actinomycetota</taxon>
        <taxon>Actinomycetes</taxon>
        <taxon>Mycobacteriales</taxon>
        <taxon>Mycobacteriaceae</taxon>
        <taxon>Mycobacterium</taxon>
        <taxon>Mycobacterium simiae complex</taxon>
    </lineage>
</organism>
<keyword evidence="4" id="KW-0597">Phosphoprotein</keyword>
<keyword evidence="9" id="KW-0067">ATP-binding</keyword>
<evidence type="ECO:0000256" key="2">
    <source>
        <dbReference type="ARBA" id="ARBA00004141"/>
    </source>
</evidence>
<comment type="subcellular location">
    <subcellularLocation>
        <location evidence="2">Membrane</location>
        <topology evidence="2">Multi-pass membrane protein</topology>
    </subcellularLocation>
</comment>
<dbReference type="InterPro" id="IPR029016">
    <property type="entry name" value="GAF-like_dom_sf"/>
</dbReference>
<dbReference type="InterPro" id="IPR038318">
    <property type="entry name" value="KdpD_sf"/>
</dbReference>
<dbReference type="InterPro" id="IPR036890">
    <property type="entry name" value="HATPase_C_sf"/>
</dbReference>
<evidence type="ECO:0000259" key="14">
    <source>
        <dbReference type="PROSITE" id="PS50109"/>
    </source>
</evidence>
<gene>
    <name evidence="15" type="ORF">HMPREF0591_6316</name>
</gene>
<evidence type="ECO:0000256" key="3">
    <source>
        <dbReference type="ARBA" id="ARBA00012438"/>
    </source>
</evidence>
<keyword evidence="16" id="KW-1185">Reference proteome</keyword>
<evidence type="ECO:0000256" key="8">
    <source>
        <dbReference type="ARBA" id="ARBA00022777"/>
    </source>
</evidence>
<evidence type="ECO:0000256" key="5">
    <source>
        <dbReference type="ARBA" id="ARBA00022679"/>
    </source>
</evidence>
<dbReference type="HOGENOM" id="CLU_023096_1_0_11"/>
<feature type="transmembrane region" description="Helical" evidence="13">
    <location>
        <begin position="26"/>
        <end position="45"/>
    </location>
</feature>
<comment type="catalytic activity">
    <reaction evidence="1">
        <text>ATP + protein L-histidine = ADP + protein N-phospho-L-histidine.</text>
        <dbReference type="EC" id="2.7.13.3"/>
    </reaction>
</comment>
<dbReference type="InterPro" id="IPR050482">
    <property type="entry name" value="Sensor_HK_TwoCompSys"/>
</dbReference>
<dbReference type="eggNOG" id="COG4585">
    <property type="taxonomic scope" value="Bacteria"/>
</dbReference>
<dbReference type="GO" id="GO:0005524">
    <property type="term" value="F:ATP binding"/>
    <property type="evidence" value="ECO:0007669"/>
    <property type="project" value="UniProtKB-KW"/>
</dbReference>
<evidence type="ECO:0000256" key="6">
    <source>
        <dbReference type="ARBA" id="ARBA00022692"/>
    </source>
</evidence>
<dbReference type="PROSITE" id="PS50109">
    <property type="entry name" value="HIS_KIN"/>
    <property type="match status" value="1"/>
</dbReference>
<dbReference type="InterPro" id="IPR005467">
    <property type="entry name" value="His_kinase_dom"/>
</dbReference>
<accession>D5PJH2</accession>
<dbReference type="PANTHER" id="PTHR24421">
    <property type="entry name" value="NITRATE/NITRITE SENSOR PROTEIN NARX-RELATED"/>
    <property type="match status" value="1"/>
</dbReference>
<keyword evidence="7" id="KW-0547">Nucleotide-binding</keyword>
<dbReference type="PROSITE" id="PS51257">
    <property type="entry name" value="PROKAR_LIPOPROTEIN"/>
    <property type="match status" value="1"/>
</dbReference>
<proteinExistence type="predicted"/>
<sequence length="518" mass="53490">MPKATPQRVSRPASTWLSRDPLPTSLGLAVAIGCIAVETSVMLLLKMFVPDNAFGVLYLIGVLIVATGWGAGLTTGTAVVSALAFDYFRSWPDTAMGWPEPQDWTALAVFVVVGLVANSLARTARAHAVAAEGRRRDAEASRDELRVLAEQQAALRRVATLIARGARPSDVFPAVADGLARSLGVANAALWRYESDGTATLVAAQDDPAQVARMPVGGRLSLDGENIGAMVADSGQPARMDSHDTAIGDVAALIRRLGLRSGVGAPIVVEGRLWGVAVVGSPTAPLPFGTEQRVGEFTELVATAIANAEAHAALTASRARIVTAADDARRRLERDLHDGAQQRLVSLALQLRSIEAGVPAELGWLKDEIAAVVTGLSTASAELQEFARGIHPAILSSGGLGAAVKTLARRCPVPVNISLALAGPTSESAAVAAYYVVAEALTNAARHAQASRIDVDVRGDGSEVRLAIRDDGAGGADSGKGSGLVGLIDRVEALGGHLQIASPPGGGTALHVTIPART</sequence>
<dbReference type="InterPro" id="IPR025201">
    <property type="entry name" value="KdpD_TM"/>
</dbReference>
<evidence type="ECO:0000256" key="7">
    <source>
        <dbReference type="ARBA" id="ARBA00022741"/>
    </source>
</evidence>
<evidence type="ECO:0000313" key="16">
    <source>
        <dbReference type="Proteomes" id="UP000003653"/>
    </source>
</evidence>
<feature type="transmembrane region" description="Helical" evidence="13">
    <location>
        <begin position="104"/>
        <end position="121"/>
    </location>
</feature>